<evidence type="ECO:0000313" key="2">
    <source>
        <dbReference type="EMBL" id="GFR67156.1"/>
    </source>
</evidence>
<dbReference type="EMBL" id="BMAT01011124">
    <property type="protein sequence ID" value="GFR67156.1"/>
    <property type="molecule type" value="Genomic_DNA"/>
</dbReference>
<feature type="region of interest" description="Disordered" evidence="1">
    <location>
        <begin position="1"/>
        <end position="49"/>
    </location>
</feature>
<protein>
    <submittedName>
        <fullName evidence="2">Uncharacterized protein</fullName>
    </submittedName>
</protein>
<proteinExistence type="predicted"/>
<organism evidence="2 3">
    <name type="scientific">Elysia marginata</name>
    <dbReference type="NCBI Taxonomy" id="1093978"/>
    <lineage>
        <taxon>Eukaryota</taxon>
        <taxon>Metazoa</taxon>
        <taxon>Spiralia</taxon>
        <taxon>Lophotrochozoa</taxon>
        <taxon>Mollusca</taxon>
        <taxon>Gastropoda</taxon>
        <taxon>Heterobranchia</taxon>
        <taxon>Euthyneura</taxon>
        <taxon>Panpulmonata</taxon>
        <taxon>Sacoglossa</taxon>
        <taxon>Placobranchoidea</taxon>
        <taxon>Plakobranchidae</taxon>
        <taxon>Elysia</taxon>
    </lineage>
</organism>
<feature type="compositionally biased region" description="Polar residues" evidence="1">
    <location>
        <begin position="22"/>
        <end position="45"/>
    </location>
</feature>
<gene>
    <name evidence="2" type="ORF">ElyMa_005576700</name>
</gene>
<evidence type="ECO:0000256" key="1">
    <source>
        <dbReference type="SAM" id="MobiDB-lite"/>
    </source>
</evidence>
<dbReference type="Proteomes" id="UP000762676">
    <property type="component" value="Unassembled WGS sequence"/>
</dbReference>
<name>A0AAV4F282_9GAST</name>
<evidence type="ECO:0000313" key="3">
    <source>
        <dbReference type="Proteomes" id="UP000762676"/>
    </source>
</evidence>
<sequence>MPENNGNEKAKKKKGGPASPLGSLQTSYQSASALTNKIKEGNSSGYDLGEIKESPLFRYRERAQQEVKDVESSLSPVNDATFSFNA</sequence>
<reference evidence="2 3" key="1">
    <citation type="journal article" date="2021" name="Elife">
        <title>Chloroplast acquisition without the gene transfer in kleptoplastic sea slugs, Plakobranchus ocellatus.</title>
        <authorList>
            <person name="Maeda T."/>
            <person name="Takahashi S."/>
            <person name="Yoshida T."/>
            <person name="Shimamura S."/>
            <person name="Takaki Y."/>
            <person name="Nagai Y."/>
            <person name="Toyoda A."/>
            <person name="Suzuki Y."/>
            <person name="Arimoto A."/>
            <person name="Ishii H."/>
            <person name="Satoh N."/>
            <person name="Nishiyama T."/>
            <person name="Hasebe M."/>
            <person name="Maruyama T."/>
            <person name="Minagawa J."/>
            <person name="Obokata J."/>
            <person name="Shigenobu S."/>
        </authorList>
    </citation>
    <scope>NUCLEOTIDE SEQUENCE [LARGE SCALE GENOMIC DNA]</scope>
</reference>
<comment type="caution">
    <text evidence="2">The sequence shown here is derived from an EMBL/GenBank/DDBJ whole genome shotgun (WGS) entry which is preliminary data.</text>
</comment>
<keyword evidence="3" id="KW-1185">Reference proteome</keyword>
<accession>A0AAV4F282</accession>
<dbReference type="AlphaFoldDB" id="A0AAV4F282"/>